<feature type="compositionally biased region" description="Basic and acidic residues" evidence="1">
    <location>
        <begin position="52"/>
        <end position="64"/>
    </location>
</feature>
<feature type="region of interest" description="Disordered" evidence="1">
    <location>
        <begin position="1"/>
        <end position="77"/>
    </location>
</feature>
<gene>
    <name evidence="2" type="ORF">CMV_026758</name>
</gene>
<accession>A0A8J4Q7G8</accession>
<evidence type="ECO:0000313" key="3">
    <source>
        <dbReference type="Proteomes" id="UP000737018"/>
    </source>
</evidence>
<dbReference type="EMBL" id="JRKL02008226">
    <property type="protein sequence ID" value="KAF3947055.1"/>
    <property type="molecule type" value="Genomic_DNA"/>
</dbReference>
<dbReference type="Proteomes" id="UP000737018">
    <property type="component" value="Unassembled WGS sequence"/>
</dbReference>
<keyword evidence="3" id="KW-1185">Reference proteome</keyword>
<proteinExistence type="predicted"/>
<evidence type="ECO:0000256" key="1">
    <source>
        <dbReference type="SAM" id="MobiDB-lite"/>
    </source>
</evidence>
<feature type="compositionally biased region" description="Polar residues" evidence="1">
    <location>
        <begin position="1"/>
        <end position="14"/>
    </location>
</feature>
<organism evidence="2 3">
    <name type="scientific">Castanea mollissima</name>
    <name type="common">Chinese chestnut</name>
    <dbReference type="NCBI Taxonomy" id="60419"/>
    <lineage>
        <taxon>Eukaryota</taxon>
        <taxon>Viridiplantae</taxon>
        <taxon>Streptophyta</taxon>
        <taxon>Embryophyta</taxon>
        <taxon>Tracheophyta</taxon>
        <taxon>Spermatophyta</taxon>
        <taxon>Magnoliopsida</taxon>
        <taxon>eudicotyledons</taxon>
        <taxon>Gunneridae</taxon>
        <taxon>Pentapetalae</taxon>
        <taxon>rosids</taxon>
        <taxon>fabids</taxon>
        <taxon>Fagales</taxon>
        <taxon>Fagaceae</taxon>
        <taxon>Castanea</taxon>
    </lineage>
</organism>
<name>A0A8J4Q7G8_9ROSI</name>
<feature type="region of interest" description="Disordered" evidence="1">
    <location>
        <begin position="102"/>
        <end position="151"/>
    </location>
</feature>
<sequence>MQRRTLTPPHTQVQPEGLPRILRDRHRPDALAPRIFGPGQTKPAERASWADVNDKPDGGNEKNKKNAKKKKGVQHEDFPGAYAPSILIKDPDAATHFNTAAYTGATRGASADFRDRHRPDALAPRIFGPGRTEPPKRASWADANDKPDGGN</sequence>
<evidence type="ECO:0000313" key="2">
    <source>
        <dbReference type="EMBL" id="KAF3947055.1"/>
    </source>
</evidence>
<dbReference type="AlphaFoldDB" id="A0A8J4Q7G8"/>
<reference evidence="2" key="1">
    <citation type="submission" date="2020-03" db="EMBL/GenBank/DDBJ databases">
        <title>Castanea mollissima Vanexum genome sequencing.</title>
        <authorList>
            <person name="Staton M."/>
        </authorList>
    </citation>
    <scope>NUCLEOTIDE SEQUENCE</scope>
    <source>
        <tissue evidence="2">Leaf</tissue>
    </source>
</reference>
<comment type="caution">
    <text evidence="2">The sequence shown here is derived from an EMBL/GenBank/DDBJ whole genome shotgun (WGS) entry which is preliminary data.</text>
</comment>
<protein>
    <submittedName>
        <fullName evidence="2">Uncharacterized protein</fullName>
    </submittedName>
</protein>